<dbReference type="EMBL" id="JARVKF010000429">
    <property type="protein sequence ID" value="KAK9414110.1"/>
    <property type="molecule type" value="Genomic_DNA"/>
</dbReference>
<organism evidence="2 3">
    <name type="scientific">Seiridium unicorne</name>
    <dbReference type="NCBI Taxonomy" id="138068"/>
    <lineage>
        <taxon>Eukaryota</taxon>
        <taxon>Fungi</taxon>
        <taxon>Dikarya</taxon>
        <taxon>Ascomycota</taxon>
        <taxon>Pezizomycotina</taxon>
        <taxon>Sordariomycetes</taxon>
        <taxon>Xylariomycetidae</taxon>
        <taxon>Amphisphaeriales</taxon>
        <taxon>Sporocadaceae</taxon>
        <taxon>Seiridium</taxon>
    </lineage>
</organism>
<evidence type="ECO:0000313" key="3">
    <source>
        <dbReference type="Proteomes" id="UP001408356"/>
    </source>
</evidence>
<dbReference type="Proteomes" id="UP001408356">
    <property type="component" value="Unassembled WGS sequence"/>
</dbReference>
<evidence type="ECO:0000313" key="2">
    <source>
        <dbReference type="EMBL" id="KAK9414110.1"/>
    </source>
</evidence>
<feature type="region of interest" description="Disordered" evidence="1">
    <location>
        <begin position="88"/>
        <end position="110"/>
    </location>
</feature>
<gene>
    <name evidence="2" type="ORF">SUNI508_02209</name>
</gene>
<sequence>MCQFILLHTLCNHRPPQLMAGPFCRGYQQQLMATPEPAFYTTMSNRVPATCEPNAKNTHKVSMWCGWECRNDHNGEIERYMGGRNQSSSAAVEPFHGLGEPGAKYGVPRIGVGWRDQ</sequence>
<keyword evidence="3" id="KW-1185">Reference proteome</keyword>
<protein>
    <submittedName>
        <fullName evidence="2">Uncharacterized protein</fullName>
    </submittedName>
</protein>
<proteinExistence type="predicted"/>
<name>A0ABR2UHL8_9PEZI</name>
<comment type="caution">
    <text evidence="2">The sequence shown here is derived from an EMBL/GenBank/DDBJ whole genome shotgun (WGS) entry which is preliminary data.</text>
</comment>
<reference evidence="2 3" key="1">
    <citation type="journal article" date="2024" name="J. Plant Pathol.">
        <title>Sequence and assembly of the genome of Seiridium unicorne, isolate CBS 538.82, causal agent of cypress canker disease.</title>
        <authorList>
            <person name="Scali E."/>
            <person name="Rocca G.D."/>
            <person name="Danti R."/>
            <person name="Garbelotto M."/>
            <person name="Barberini S."/>
            <person name="Baroncelli R."/>
            <person name="Emiliani G."/>
        </authorList>
    </citation>
    <scope>NUCLEOTIDE SEQUENCE [LARGE SCALE GENOMIC DNA]</scope>
    <source>
        <strain evidence="2 3">BM-138-508</strain>
    </source>
</reference>
<accession>A0ABR2UHL8</accession>
<evidence type="ECO:0000256" key="1">
    <source>
        <dbReference type="SAM" id="MobiDB-lite"/>
    </source>
</evidence>